<dbReference type="GO" id="GO:0033178">
    <property type="term" value="C:proton-transporting two-sector ATPase complex, catalytic domain"/>
    <property type="evidence" value="ECO:0007669"/>
    <property type="project" value="InterPro"/>
</dbReference>
<protein>
    <submittedName>
        <fullName evidence="4">Unnamed protein product</fullName>
    </submittedName>
</protein>
<dbReference type="OrthoDB" id="10263003at2759"/>
<dbReference type="Pfam" id="PF01991">
    <property type="entry name" value="vATP-synt_E"/>
    <property type="match status" value="1"/>
</dbReference>
<proteinExistence type="inferred from homology"/>
<evidence type="ECO:0000256" key="2">
    <source>
        <dbReference type="ARBA" id="ARBA00022448"/>
    </source>
</evidence>
<keyword evidence="2" id="KW-0813">Transport</keyword>
<evidence type="ECO:0000256" key="1">
    <source>
        <dbReference type="ARBA" id="ARBA00005901"/>
    </source>
</evidence>
<comment type="similarity">
    <text evidence="1">Belongs to the V-ATPase E subunit family.</text>
</comment>
<organism evidence="4 5">
    <name type="scientific">Candida boidinii</name>
    <name type="common">Yeast</name>
    <dbReference type="NCBI Taxonomy" id="5477"/>
    <lineage>
        <taxon>Eukaryota</taxon>
        <taxon>Fungi</taxon>
        <taxon>Dikarya</taxon>
        <taxon>Ascomycota</taxon>
        <taxon>Saccharomycotina</taxon>
        <taxon>Pichiomycetes</taxon>
        <taxon>Pichiales</taxon>
        <taxon>Pichiaceae</taxon>
        <taxon>Ogataea</taxon>
        <taxon>Ogataea/Candida clade</taxon>
    </lineage>
</organism>
<dbReference type="InterPro" id="IPR002842">
    <property type="entry name" value="ATPase_V1_Esu"/>
</dbReference>
<dbReference type="Proteomes" id="UP001165120">
    <property type="component" value="Unassembled WGS sequence"/>
</dbReference>
<dbReference type="GO" id="GO:0046961">
    <property type="term" value="F:proton-transporting ATPase activity, rotational mechanism"/>
    <property type="evidence" value="ECO:0007669"/>
    <property type="project" value="InterPro"/>
</dbReference>
<comment type="caution">
    <text evidence="4">The sequence shown here is derived from an EMBL/GenBank/DDBJ whole genome shotgun (WGS) entry which is preliminary data.</text>
</comment>
<sequence>MSSARALSDDQVAGELQKMESFIRKEAEEKSREIKLKADEEYEIEKASIVRSEINAIDSLYEAKFKKATLAQQITKSTIANKTRLKIFATKEQALEEIFEDAEAELKKISQDKSSYTKVLSGLIEEGLFALMEEKVSVKGRKQDLELIKEAAKTAKAHFEETAKFEVQINVVETDFLNESSAGGVIIINGTGKIEVNNTLGERLQLLSETALPAVRLELFGPSETRKFFD</sequence>
<dbReference type="InterPro" id="IPR038495">
    <property type="entry name" value="ATPase_E_C"/>
</dbReference>
<dbReference type="PANTHER" id="PTHR45715">
    <property type="entry name" value="ATPASE H+-TRANSPORTING V1 SUBUNIT E1A-RELATED"/>
    <property type="match status" value="1"/>
</dbReference>
<dbReference type="SUPFAM" id="SSF160527">
    <property type="entry name" value="V-type ATPase subunit E-like"/>
    <property type="match status" value="1"/>
</dbReference>
<keyword evidence="5" id="KW-1185">Reference proteome</keyword>
<evidence type="ECO:0000313" key="5">
    <source>
        <dbReference type="Proteomes" id="UP001165120"/>
    </source>
</evidence>
<dbReference type="Gene3D" id="3.30.2320.30">
    <property type="entry name" value="ATP synthase, E subunit, C-terminal"/>
    <property type="match status" value="1"/>
</dbReference>
<dbReference type="Gene3D" id="6.10.250.1620">
    <property type="match status" value="1"/>
</dbReference>
<dbReference type="AlphaFoldDB" id="A0A9W6T3D9"/>
<gene>
    <name evidence="4" type="ORF">Cboi02_000516400</name>
</gene>
<evidence type="ECO:0000256" key="3">
    <source>
        <dbReference type="ARBA" id="ARBA00023065"/>
    </source>
</evidence>
<evidence type="ECO:0000313" key="4">
    <source>
        <dbReference type="EMBL" id="GME76414.1"/>
    </source>
</evidence>
<dbReference type="HAMAP" id="MF_00311">
    <property type="entry name" value="ATP_synth_E_arch"/>
    <property type="match status" value="1"/>
</dbReference>
<accession>A0A9W6T3D9</accession>
<name>A0A9W6T3D9_CANBO</name>
<reference evidence="4" key="1">
    <citation type="submission" date="2023-04" db="EMBL/GenBank/DDBJ databases">
        <title>Candida boidinii NBRC 10035.</title>
        <authorList>
            <person name="Ichikawa N."/>
            <person name="Sato H."/>
            <person name="Tonouchi N."/>
        </authorList>
    </citation>
    <scope>NUCLEOTIDE SEQUENCE</scope>
    <source>
        <strain evidence="4">NBRC 10035</strain>
    </source>
</reference>
<keyword evidence="3" id="KW-0406">Ion transport</keyword>
<dbReference type="EMBL" id="BSXN01002374">
    <property type="protein sequence ID" value="GME76414.1"/>
    <property type="molecule type" value="Genomic_DNA"/>
</dbReference>